<keyword evidence="1" id="KW-0472">Membrane</keyword>
<feature type="transmembrane region" description="Helical" evidence="1">
    <location>
        <begin position="214"/>
        <end position="239"/>
    </location>
</feature>
<keyword evidence="1" id="KW-1133">Transmembrane helix</keyword>
<evidence type="ECO:0000313" key="4">
    <source>
        <dbReference type="Proteomes" id="UP000197638"/>
    </source>
</evidence>
<evidence type="ECO:0000313" key="3">
    <source>
        <dbReference type="EMBL" id="ASG29440.1"/>
    </source>
</evidence>
<evidence type="ECO:0000256" key="2">
    <source>
        <dbReference type="SAM" id="SignalP"/>
    </source>
</evidence>
<dbReference type="AlphaFoldDB" id="A0A241Q3X0"/>
<gene>
    <name evidence="3" type="ORF">CBG61_11525</name>
</gene>
<evidence type="ECO:0000256" key="1">
    <source>
        <dbReference type="SAM" id="Phobius"/>
    </source>
</evidence>
<protein>
    <recommendedName>
        <fullName evidence="5">Lipoprotein</fullName>
    </recommendedName>
</protein>
<keyword evidence="1" id="KW-0812">Transmembrane</keyword>
<dbReference type="Proteomes" id="UP000197638">
    <property type="component" value="Chromosome"/>
</dbReference>
<name>A0A241Q3X0_FUSNP</name>
<dbReference type="EMBL" id="CP022123">
    <property type="protein sequence ID" value="ASG29440.1"/>
    <property type="molecule type" value="Genomic_DNA"/>
</dbReference>
<proteinExistence type="predicted"/>
<feature type="chain" id="PRO_5011300332" description="Lipoprotein" evidence="2">
    <location>
        <begin position="21"/>
        <end position="242"/>
    </location>
</feature>
<organism evidence="3 4">
    <name type="scientific">Fusobacterium nucleatum subsp. polymorphum</name>
    <name type="common">Fusobacterium polymorphum</name>
    <dbReference type="NCBI Taxonomy" id="76857"/>
    <lineage>
        <taxon>Bacteria</taxon>
        <taxon>Fusobacteriati</taxon>
        <taxon>Fusobacteriota</taxon>
        <taxon>Fusobacteriia</taxon>
        <taxon>Fusobacteriales</taxon>
        <taxon>Fusobacteriaceae</taxon>
        <taxon>Fusobacterium</taxon>
    </lineage>
</organism>
<evidence type="ECO:0008006" key="5">
    <source>
        <dbReference type="Google" id="ProtNLM"/>
    </source>
</evidence>
<reference evidence="3 4" key="1">
    <citation type="submission" date="2017-06" db="EMBL/GenBank/DDBJ databases">
        <title>Genome sequencing of Fusobacterium nucleatum subsp. polymorphum KCOM 1275 (=ChDC F310).</title>
        <authorList>
            <person name="Kook J.-K."/>
            <person name="Park S.-N."/>
            <person name="Lim Y.K."/>
            <person name="Roh H."/>
        </authorList>
    </citation>
    <scope>NUCLEOTIDE SEQUENCE [LARGE SCALE GENOMIC DNA]</scope>
    <source>
        <strain evidence="3 4">KCOM 1275</strain>
    </source>
</reference>
<feature type="signal peptide" evidence="2">
    <location>
        <begin position="1"/>
        <end position="20"/>
    </location>
</feature>
<dbReference type="PROSITE" id="PS51257">
    <property type="entry name" value="PROKAR_LIPOPROTEIN"/>
    <property type="match status" value="1"/>
</dbReference>
<keyword evidence="2" id="KW-0732">Signal</keyword>
<accession>A0A241Q3X0</accession>
<sequence>MLKKLILIIFSIFFIACSNTMTVVDSDQKEEIIKQAISTPKKDVILLGNNYDYLFTGEEARKLLTLIDFLNIKGLTKENIGRIRKNITVNEDGDVRLWISTEFVISKKNNTNDKNFERNQEIFVNDLKKKMEEKNIEYEIEENNMDWRFQLPNAINVNGKVAKLENRDKILQETSNQLVNLKIDLIVRYRKEVEKKPFTESVKETGATALTGVVIYYTAPVWIAFTVIYTALFIPAVLIGGR</sequence>
<dbReference type="RefSeq" id="WP_023036747.1">
    <property type="nucleotide sequence ID" value="NZ_CP022123.1"/>
</dbReference>